<gene>
    <name evidence="3" type="ORF">GCM10011349_41920</name>
</gene>
<name>A0ABQ2JXL1_9SPHN</name>
<reference evidence="4" key="1">
    <citation type="journal article" date="2019" name="Int. J. Syst. Evol. Microbiol.">
        <title>The Global Catalogue of Microorganisms (GCM) 10K type strain sequencing project: providing services to taxonomists for standard genome sequencing and annotation.</title>
        <authorList>
            <consortium name="The Broad Institute Genomics Platform"/>
            <consortium name="The Broad Institute Genome Sequencing Center for Infectious Disease"/>
            <person name="Wu L."/>
            <person name="Ma J."/>
        </authorList>
    </citation>
    <scope>NUCLEOTIDE SEQUENCE [LARGE SCALE GENOMIC DNA]</scope>
    <source>
        <strain evidence="4">CGMCC 1.6784</strain>
    </source>
</reference>
<dbReference type="Pfam" id="PF13672">
    <property type="entry name" value="PP2C_2"/>
    <property type="match status" value="1"/>
</dbReference>
<dbReference type="SUPFAM" id="SSF81606">
    <property type="entry name" value="PP2C-like"/>
    <property type="match status" value="1"/>
</dbReference>
<evidence type="ECO:0000313" key="3">
    <source>
        <dbReference type="EMBL" id="GGN60404.1"/>
    </source>
</evidence>
<dbReference type="Gene3D" id="3.60.40.10">
    <property type="entry name" value="PPM-type phosphatase domain"/>
    <property type="match status" value="1"/>
</dbReference>
<evidence type="ECO:0000256" key="1">
    <source>
        <dbReference type="SAM" id="MobiDB-lite"/>
    </source>
</evidence>
<feature type="region of interest" description="Disordered" evidence="1">
    <location>
        <begin position="95"/>
        <end position="120"/>
    </location>
</feature>
<dbReference type="RefSeq" id="WP_188822982.1">
    <property type="nucleotide sequence ID" value="NZ_BMLK01000030.1"/>
</dbReference>
<sequence length="612" mass="65998">MTGKLPLNQELLQAIEGLLGQVELIALEADALPDENAFMETIRDAYMKDGDDRDLRARTLLALASYWEGSVMGEASVPQVDEKSEPALIPHDCEMAEPDCLDSPPNNNDGQDVAGENSRSPAIGEQFTQSSAEAQLDSGAKGDEQIDDNPAPTPPLPQSPISLDPIADHAIDQSRSGSEEDDGSTGTTRDAPNSTEAAPDPNPAQPGIETASPPVAEPIVSRSILTNLPNARVGTDYSAALGVEGARILSCSDDGGSGLEWLESEGRVKGKLDNAGDFKLIFQALIGGVRTQIVANLAVIPDPKSLWVSKPSDQSDPYWKPDEAFLEIDSELFCVAASKRGRSHAREGGFRDDDFGMLSLGGGDWHIAVVADGAGSAKRSRRGSKIAVETVLDVLPNLLKTTVSNELEMLVAKHLESPGSVTPALKSILYKSLAQAAFKAAVAIETEAQEHALEATAYYTTLIIGACKRTPHGWFFGCFAIGDGGAALFDLNEKYLMPLTAPDGGEFAGQTRFLQRAEFSAGYEEIAKRIFFDIRQEFTAFALMTDGITDPKFATDVVFANPEHWVDFWVEDLSSQVRLERGNTALREEFLNWMDFWSAGNHDDRTLAILVP</sequence>
<feature type="compositionally biased region" description="Polar residues" evidence="1">
    <location>
        <begin position="184"/>
        <end position="196"/>
    </location>
</feature>
<evidence type="ECO:0000259" key="2">
    <source>
        <dbReference type="Pfam" id="PF13672"/>
    </source>
</evidence>
<keyword evidence="4" id="KW-1185">Reference proteome</keyword>
<feature type="domain" description="PPM-type phosphatase" evidence="2">
    <location>
        <begin position="340"/>
        <end position="587"/>
    </location>
</feature>
<accession>A0ABQ2JXL1</accession>
<dbReference type="InterPro" id="IPR001932">
    <property type="entry name" value="PPM-type_phosphatase-like_dom"/>
</dbReference>
<dbReference type="InterPro" id="IPR036457">
    <property type="entry name" value="PPM-type-like_dom_sf"/>
</dbReference>
<dbReference type="Proteomes" id="UP000605099">
    <property type="component" value="Unassembled WGS sequence"/>
</dbReference>
<feature type="region of interest" description="Disordered" evidence="1">
    <location>
        <begin position="132"/>
        <end position="214"/>
    </location>
</feature>
<dbReference type="EMBL" id="BMLK01000030">
    <property type="protein sequence ID" value="GGN60404.1"/>
    <property type="molecule type" value="Genomic_DNA"/>
</dbReference>
<evidence type="ECO:0000313" key="4">
    <source>
        <dbReference type="Proteomes" id="UP000605099"/>
    </source>
</evidence>
<protein>
    <recommendedName>
        <fullName evidence="2">PPM-type phosphatase domain-containing protein</fullName>
    </recommendedName>
</protein>
<organism evidence="3 4">
    <name type="scientific">Novosphingobium indicum</name>
    <dbReference type="NCBI Taxonomy" id="462949"/>
    <lineage>
        <taxon>Bacteria</taxon>
        <taxon>Pseudomonadati</taxon>
        <taxon>Pseudomonadota</taxon>
        <taxon>Alphaproteobacteria</taxon>
        <taxon>Sphingomonadales</taxon>
        <taxon>Sphingomonadaceae</taxon>
        <taxon>Novosphingobium</taxon>
    </lineage>
</organism>
<comment type="caution">
    <text evidence="3">The sequence shown here is derived from an EMBL/GenBank/DDBJ whole genome shotgun (WGS) entry which is preliminary data.</text>
</comment>
<proteinExistence type="predicted"/>